<feature type="signal peptide" evidence="1">
    <location>
        <begin position="1"/>
        <end position="27"/>
    </location>
</feature>
<feature type="domain" description="Xylose isomerase-like TIM barrel" evidence="2">
    <location>
        <begin position="54"/>
        <end position="263"/>
    </location>
</feature>
<name>A0A9W4QRY5_9GAMM</name>
<dbReference type="PANTHER" id="PTHR12110">
    <property type="entry name" value="HYDROXYPYRUVATE ISOMERASE"/>
    <property type="match status" value="1"/>
</dbReference>
<dbReference type="Pfam" id="PF01261">
    <property type="entry name" value="AP_endonuc_2"/>
    <property type="match status" value="1"/>
</dbReference>
<dbReference type="EMBL" id="CAMAPC010000002">
    <property type="protein sequence ID" value="CAH9050475.1"/>
    <property type="molecule type" value="Genomic_DNA"/>
</dbReference>
<keyword evidence="1" id="KW-0732">Signal</keyword>
<dbReference type="EMBL" id="CAMAPD010000009">
    <property type="protein sequence ID" value="CAH9059468.1"/>
    <property type="molecule type" value="Genomic_DNA"/>
</dbReference>
<evidence type="ECO:0000313" key="4">
    <source>
        <dbReference type="EMBL" id="CAH9059468.1"/>
    </source>
</evidence>
<sequence length="290" mass="32920">MIKIKFVLLTTLLFSALCFFCASKSQANTAIPIPIGVQLWSVRDTLKNDFDGTLQALANMGFTGVEFAGHFGNYDNNPSALKKRLTELGLVATSAHIGFDDITSSKAANTFLFYKTLGIEVLIVPWDKRAWDTQKVPELVAQLNEAHQLAKRFDMQIGYHNHEKEFNDYQGETFWDYIAQNTPADFPLQLDVGWVNYAGKSPIDYVKKYAGRTYSTHIKIRTHEGDRLSPIIGENNYPWHRLIQTMQKYGATQWLILEQEEYPKGLSSLQSVARSKANLDNILADKYVNK</sequence>
<dbReference type="PANTHER" id="PTHR12110:SF41">
    <property type="entry name" value="INOSOSE DEHYDRATASE"/>
    <property type="match status" value="1"/>
</dbReference>
<dbReference type="RefSeq" id="WP_261593248.1">
    <property type="nucleotide sequence ID" value="NZ_CAMAPC010000002.1"/>
</dbReference>
<dbReference type="AlphaFoldDB" id="A0A9W4QRY5"/>
<comment type="caution">
    <text evidence="3">The sequence shown here is derived from an EMBL/GenBank/DDBJ whole genome shotgun (WGS) entry which is preliminary data.</text>
</comment>
<dbReference type="InterPro" id="IPR050312">
    <property type="entry name" value="IolE/XylAMocC-like"/>
</dbReference>
<feature type="chain" id="PRO_5040752774" description="Xylose isomerase-like TIM barrel domain-containing protein" evidence="1">
    <location>
        <begin position="28"/>
        <end position="290"/>
    </location>
</feature>
<evidence type="ECO:0000256" key="1">
    <source>
        <dbReference type="SAM" id="SignalP"/>
    </source>
</evidence>
<dbReference type="InterPro" id="IPR013022">
    <property type="entry name" value="Xyl_isomerase-like_TIM-brl"/>
</dbReference>
<evidence type="ECO:0000313" key="3">
    <source>
        <dbReference type="EMBL" id="CAH9050475.1"/>
    </source>
</evidence>
<dbReference type="Gene3D" id="3.20.20.150">
    <property type="entry name" value="Divalent-metal-dependent TIM barrel enzymes"/>
    <property type="match status" value="1"/>
</dbReference>
<dbReference type="SUPFAM" id="SSF51658">
    <property type="entry name" value="Xylose isomerase-like"/>
    <property type="match status" value="1"/>
</dbReference>
<organism evidence="3 5">
    <name type="scientific">Pseudoalteromonas holothuriae</name>
    <dbReference type="NCBI Taxonomy" id="2963714"/>
    <lineage>
        <taxon>Bacteria</taxon>
        <taxon>Pseudomonadati</taxon>
        <taxon>Pseudomonadota</taxon>
        <taxon>Gammaproteobacteria</taxon>
        <taxon>Alteromonadales</taxon>
        <taxon>Pseudoalteromonadaceae</taxon>
        <taxon>Pseudoalteromonas</taxon>
    </lineage>
</organism>
<evidence type="ECO:0000313" key="5">
    <source>
        <dbReference type="Proteomes" id="UP001152467"/>
    </source>
</evidence>
<dbReference type="InterPro" id="IPR036237">
    <property type="entry name" value="Xyl_isomerase-like_sf"/>
</dbReference>
<dbReference type="Proteomes" id="UP001152485">
    <property type="component" value="Unassembled WGS sequence"/>
</dbReference>
<gene>
    <name evidence="3" type="ORF">PSECIP111854_00538</name>
    <name evidence="4" type="ORF">PSECIP111951_02077</name>
</gene>
<reference evidence="3 6" key="1">
    <citation type="submission" date="2022-07" db="EMBL/GenBank/DDBJ databases">
        <authorList>
            <person name="Criscuolo A."/>
        </authorList>
    </citation>
    <scope>NUCLEOTIDE SEQUENCE</scope>
    <source>
        <strain evidence="6">CIP 111951</strain>
        <strain evidence="3">CIP111854</strain>
        <strain evidence="4">CIP111951</strain>
    </source>
</reference>
<keyword evidence="5" id="KW-1185">Reference proteome</keyword>
<evidence type="ECO:0000313" key="6">
    <source>
        <dbReference type="Proteomes" id="UP001152485"/>
    </source>
</evidence>
<accession>A0A9W4QRY5</accession>
<proteinExistence type="predicted"/>
<evidence type="ECO:0000259" key="2">
    <source>
        <dbReference type="Pfam" id="PF01261"/>
    </source>
</evidence>
<dbReference type="Proteomes" id="UP001152467">
    <property type="component" value="Unassembled WGS sequence"/>
</dbReference>
<protein>
    <recommendedName>
        <fullName evidence="2">Xylose isomerase-like TIM barrel domain-containing protein</fullName>
    </recommendedName>
</protein>